<sequence length="181" mass="19709">MRTRSPPASPAPDPSAPAPEPALAATAQTAARDALAQWRELTRQANAAFDRRQLAHAQRLYRQALRVVDAPDWRAALAVAPDELLAARVVSHHNLAETHRRQRDPERAREQLCLAHEALTGIACDPRAGDAVRRCALRHLGRTRLALLDWQSARGVCARTQVALRESAAALARSDAGPATH</sequence>
<accession>A0A0S2DHA8</accession>
<dbReference type="PATRIC" id="fig|69.6.peg.2392"/>
<organism evidence="2 3">
    <name type="scientific">Lysobacter enzymogenes</name>
    <dbReference type="NCBI Taxonomy" id="69"/>
    <lineage>
        <taxon>Bacteria</taxon>
        <taxon>Pseudomonadati</taxon>
        <taxon>Pseudomonadota</taxon>
        <taxon>Gammaproteobacteria</taxon>
        <taxon>Lysobacterales</taxon>
        <taxon>Lysobacteraceae</taxon>
        <taxon>Lysobacter</taxon>
    </lineage>
</organism>
<evidence type="ECO:0000313" key="3">
    <source>
        <dbReference type="Proteomes" id="UP000061569"/>
    </source>
</evidence>
<dbReference type="OrthoDB" id="6028160at2"/>
<dbReference type="AlphaFoldDB" id="A0A0S2DHA8"/>
<reference evidence="2 3" key="1">
    <citation type="submission" date="2015-11" db="EMBL/GenBank/DDBJ databases">
        <title>Genome sequences of Lysobacter enzymogenes strain C3 and Lysobacter antibioticus ATCC 29479.</title>
        <authorList>
            <person name="Kobayashi D.Y."/>
        </authorList>
    </citation>
    <scope>NUCLEOTIDE SEQUENCE [LARGE SCALE GENOMIC DNA]</scope>
    <source>
        <strain evidence="2 3">C3</strain>
    </source>
</reference>
<dbReference type="EMBL" id="CP013140">
    <property type="protein sequence ID" value="ALN57779.1"/>
    <property type="molecule type" value="Genomic_DNA"/>
</dbReference>
<gene>
    <name evidence="2" type="ORF">GLE_2430</name>
</gene>
<evidence type="ECO:0008006" key="4">
    <source>
        <dbReference type="Google" id="ProtNLM"/>
    </source>
</evidence>
<dbReference type="Proteomes" id="UP000061569">
    <property type="component" value="Chromosome"/>
</dbReference>
<dbReference type="SUPFAM" id="SSF48452">
    <property type="entry name" value="TPR-like"/>
    <property type="match status" value="1"/>
</dbReference>
<name>A0A0S2DHA8_LYSEN</name>
<dbReference type="KEGG" id="lez:GLE_2430"/>
<protein>
    <recommendedName>
        <fullName evidence="4">Tetratricopeptide repeat protein</fullName>
    </recommendedName>
</protein>
<feature type="region of interest" description="Disordered" evidence="1">
    <location>
        <begin position="1"/>
        <end position="30"/>
    </location>
</feature>
<dbReference type="Gene3D" id="1.25.40.10">
    <property type="entry name" value="Tetratricopeptide repeat domain"/>
    <property type="match status" value="1"/>
</dbReference>
<dbReference type="InterPro" id="IPR011990">
    <property type="entry name" value="TPR-like_helical_dom_sf"/>
</dbReference>
<feature type="compositionally biased region" description="Pro residues" evidence="1">
    <location>
        <begin position="7"/>
        <end position="20"/>
    </location>
</feature>
<evidence type="ECO:0000256" key="1">
    <source>
        <dbReference type="SAM" id="MobiDB-lite"/>
    </source>
</evidence>
<dbReference type="STRING" id="69.GLE_2430"/>
<proteinExistence type="predicted"/>
<evidence type="ECO:0000313" key="2">
    <source>
        <dbReference type="EMBL" id="ALN57779.1"/>
    </source>
</evidence>
<feature type="compositionally biased region" description="Low complexity" evidence="1">
    <location>
        <begin position="21"/>
        <end position="30"/>
    </location>
</feature>